<dbReference type="InterPro" id="IPR050545">
    <property type="entry name" value="Mycobact_MmpL"/>
</dbReference>
<feature type="domain" description="Membrane transport protein MMPL" evidence="9">
    <location>
        <begin position="41"/>
        <end position="359"/>
    </location>
</feature>
<keyword evidence="4 8" id="KW-0812">Transmembrane</keyword>
<feature type="transmembrane region" description="Helical" evidence="8">
    <location>
        <begin position="305"/>
        <end position="327"/>
    </location>
</feature>
<accession>A0A2U1JY32</accession>
<feature type="compositionally biased region" description="Low complexity" evidence="7">
    <location>
        <begin position="499"/>
        <end position="513"/>
    </location>
</feature>
<dbReference type="PANTHER" id="PTHR33406">
    <property type="entry name" value="MEMBRANE PROTEIN MJ1562-RELATED"/>
    <property type="match status" value="1"/>
</dbReference>
<dbReference type="GO" id="GO:0005886">
    <property type="term" value="C:plasma membrane"/>
    <property type="evidence" value="ECO:0007669"/>
    <property type="project" value="UniProtKB-SubCell"/>
</dbReference>
<name>A0A2U1JY32_9BACI</name>
<dbReference type="SUPFAM" id="SSF82866">
    <property type="entry name" value="Multidrug efflux transporter AcrB transmembrane domain"/>
    <property type="match status" value="2"/>
</dbReference>
<evidence type="ECO:0000256" key="5">
    <source>
        <dbReference type="ARBA" id="ARBA00022989"/>
    </source>
</evidence>
<feature type="transmembrane region" description="Helical" evidence="8">
    <location>
        <begin position="230"/>
        <end position="249"/>
    </location>
</feature>
<dbReference type="AlphaFoldDB" id="A0A2U1JY32"/>
<keyword evidence="11" id="KW-1185">Reference proteome</keyword>
<feature type="transmembrane region" description="Helical" evidence="8">
    <location>
        <begin position="277"/>
        <end position="299"/>
    </location>
</feature>
<dbReference type="Gene3D" id="1.10.287.950">
    <property type="entry name" value="Methyl-accepting chemotaxis protein"/>
    <property type="match status" value="1"/>
</dbReference>
<feature type="transmembrane region" description="Helical" evidence="8">
    <location>
        <begin position="176"/>
        <end position="193"/>
    </location>
</feature>
<organism evidence="10 11">
    <name type="scientific">Pueribacillus theae</name>
    <dbReference type="NCBI Taxonomy" id="2171751"/>
    <lineage>
        <taxon>Bacteria</taxon>
        <taxon>Bacillati</taxon>
        <taxon>Bacillota</taxon>
        <taxon>Bacilli</taxon>
        <taxon>Bacillales</taxon>
        <taxon>Bacillaceae</taxon>
        <taxon>Pueribacillus</taxon>
    </lineage>
</organism>
<evidence type="ECO:0000256" key="1">
    <source>
        <dbReference type="ARBA" id="ARBA00004651"/>
    </source>
</evidence>
<keyword evidence="5 8" id="KW-1133">Transmembrane helix</keyword>
<comment type="similarity">
    <text evidence="2">Belongs to the resistance-nodulation-cell division (RND) (TC 2.A.6) family. MmpL subfamily.</text>
</comment>
<dbReference type="PANTHER" id="PTHR33406:SF6">
    <property type="entry name" value="MEMBRANE PROTEIN YDGH-RELATED"/>
    <property type="match status" value="1"/>
</dbReference>
<evidence type="ECO:0000313" key="11">
    <source>
        <dbReference type="Proteomes" id="UP000245998"/>
    </source>
</evidence>
<feature type="transmembrane region" description="Helical" evidence="8">
    <location>
        <begin position="714"/>
        <end position="733"/>
    </location>
</feature>
<gene>
    <name evidence="10" type="ORF">DCC39_12625</name>
</gene>
<reference evidence="10 11" key="1">
    <citation type="submission" date="2018-04" db="EMBL/GenBank/DDBJ databases">
        <title>Camelliibacillus theae gen. nov., sp. nov., isolated from Pu'er tea.</title>
        <authorList>
            <person name="Niu L."/>
        </authorList>
    </citation>
    <scope>NUCLEOTIDE SEQUENCE [LARGE SCALE GENOMIC DNA]</scope>
    <source>
        <strain evidence="10 11">T8</strain>
    </source>
</reference>
<keyword evidence="6 8" id="KW-0472">Membrane</keyword>
<feature type="region of interest" description="Disordered" evidence="7">
    <location>
        <begin position="575"/>
        <end position="598"/>
    </location>
</feature>
<dbReference type="Proteomes" id="UP000245998">
    <property type="component" value="Unassembled WGS sequence"/>
</dbReference>
<dbReference type="Pfam" id="PF03176">
    <property type="entry name" value="MMPL"/>
    <property type="match status" value="2"/>
</dbReference>
<evidence type="ECO:0000256" key="7">
    <source>
        <dbReference type="SAM" id="MobiDB-lite"/>
    </source>
</evidence>
<comment type="subcellular location">
    <subcellularLocation>
        <location evidence="1">Cell membrane</location>
        <topology evidence="1">Multi-pass membrane protein</topology>
    </subcellularLocation>
</comment>
<feature type="region of interest" description="Disordered" evidence="7">
    <location>
        <begin position="497"/>
        <end position="516"/>
    </location>
</feature>
<evidence type="ECO:0000256" key="4">
    <source>
        <dbReference type="ARBA" id="ARBA00022692"/>
    </source>
</evidence>
<feature type="transmembrane region" description="Helical" evidence="8">
    <location>
        <begin position="355"/>
        <end position="374"/>
    </location>
</feature>
<dbReference type="OrthoDB" id="9782006at2"/>
<feature type="transmembrane region" description="Helical" evidence="8">
    <location>
        <begin position="843"/>
        <end position="867"/>
    </location>
</feature>
<proteinExistence type="inferred from homology"/>
<keyword evidence="3" id="KW-1003">Cell membrane</keyword>
<comment type="caution">
    <text evidence="10">The sequence shown here is derived from an EMBL/GenBank/DDBJ whole genome shotgun (WGS) entry which is preliminary data.</text>
</comment>
<evidence type="ECO:0000256" key="2">
    <source>
        <dbReference type="ARBA" id="ARBA00010157"/>
    </source>
</evidence>
<evidence type="ECO:0000313" key="10">
    <source>
        <dbReference type="EMBL" id="PWA09683.1"/>
    </source>
</evidence>
<feature type="transmembrane region" description="Helical" evidence="8">
    <location>
        <begin position="776"/>
        <end position="794"/>
    </location>
</feature>
<feature type="transmembrane region" description="Helical" evidence="8">
    <location>
        <begin position="815"/>
        <end position="837"/>
    </location>
</feature>
<dbReference type="InterPro" id="IPR004869">
    <property type="entry name" value="MMPL_dom"/>
</dbReference>
<evidence type="ECO:0000259" key="9">
    <source>
        <dbReference type="Pfam" id="PF03176"/>
    </source>
</evidence>
<feature type="transmembrane region" description="Helical" evidence="8">
    <location>
        <begin position="740"/>
        <end position="764"/>
    </location>
</feature>
<feature type="transmembrane region" description="Helical" evidence="8">
    <location>
        <begin position="200"/>
        <end position="218"/>
    </location>
</feature>
<sequence>MRFILKFKWIIVFALISLSIGLFFSSPDLTKQAEEAGTFQLPDDAASSKAADILEKAGAAEETLSLVYPLKKEVDAPLKKEITATAKKIKALGEPVADVLEPFESEEMEEQLVSEDRKTVLVPITVNGSDDEIVDLADKIRSEILPENETVYLTGEALINHDVNVSAQEGLKRTEVITVILIFALLLLVFRSLVTPFIPLIAVGITYLLSQSIVAYFIDWFGFPVSNYTQIFLVAVLFGIGTDYCILLLSRYKEELLAGHEVEDAIVNTYKTAGRTLAISGLAVFIGFAAIGFADFPIFKSAVGVAVGIAVLIVVLFTVLPFFMAMLKDKLFWPSKKAASHQDSKIWIAFSKVSVMRPLLSILIVAVIAIPLLFTYDNDLSYNTVDEIGKGYESVKGLDAISAGFGEGDSLPVQVILKKDKAMVNEKDVPYLEGISREIEKVEGVKQVRTITRPAGEMIEDLYIDHQLGLMADGLRDANEGLSEVQKGLEQVQNGLNNAASSLPSGSQASSGGTQLKQAAAGIGQINEQIGSISGGLQQGMPAQQAVGGLEALRPELGKISQGINQAAGQIESQGGQVGSLSSGLGSLSSGVDESNKGLGEISEGLEEIASTMEEMSHSKGIRDTGIFIPEGTLKEKDFEPVIERYTFGKETGILFEVILEDNPYSSEAIDTVKLIEESVERAVIGTPFEDAELAYSGVASMNADLQDISSNDFTRTVTIMLISLFLVLAILFRSIIMPLYMIGSLALTYFTSVSVAELIFVNWLGYDGITWAMPFFGYVMLIALGVDYSIFLLDRFREESLNGLDVQEALTVSMAKMGTVIITAAIILAGTFGAMIPSGVLSLIQIATIVITGLLLYGIIILPLLIPAITVSFGNGVWWPFKSVVQKVREK</sequence>
<evidence type="ECO:0000256" key="6">
    <source>
        <dbReference type="ARBA" id="ARBA00023136"/>
    </source>
</evidence>
<feature type="domain" description="Membrane transport protein MMPL" evidence="9">
    <location>
        <begin position="655"/>
        <end position="881"/>
    </location>
</feature>
<evidence type="ECO:0000256" key="3">
    <source>
        <dbReference type="ARBA" id="ARBA00022475"/>
    </source>
</evidence>
<dbReference type="EMBL" id="QCZG01000027">
    <property type="protein sequence ID" value="PWA09683.1"/>
    <property type="molecule type" value="Genomic_DNA"/>
</dbReference>
<protein>
    <submittedName>
        <fullName evidence="10">MMPL family transporter</fullName>
    </submittedName>
</protein>
<evidence type="ECO:0000256" key="8">
    <source>
        <dbReference type="SAM" id="Phobius"/>
    </source>
</evidence>
<dbReference type="RefSeq" id="WP_116555265.1">
    <property type="nucleotide sequence ID" value="NZ_QCZG01000027.1"/>
</dbReference>
<dbReference type="Gene3D" id="1.20.1640.10">
    <property type="entry name" value="Multidrug efflux transporter AcrB transmembrane domain"/>
    <property type="match status" value="2"/>
</dbReference>